<protein>
    <submittedName>
        <fullName evidence="2">Uncharacterized protein</fullName>
    </submittedName>
</protein>
<evidence type="ECO:0000256" key="1">
    <source>
        <dbReference type="SAM" id="MobiDB-lite"/>
    </source>
</evidence>
<feature type="region of interest" description="Disordered" evidence="1">
    <location>
        <begin position="173"/>
        <end position="255"/>
    </location>
</feature>
<proteinExistence type="predicted"/>
<evidence type="ECO:0000313" key="2">
    <source>
        <dbReference type="EMBL" id="EQB52848.1"/>
    </source>
</evidence>
<feature type="compositionally biased region" description="Polar residues" evidence="1">
    <location>
        <begin position="245"/>
        <end position="255"/>
    </location>
</feature>
<dbReference type="OrthoDB" id="4846443at2759"/>
<reference evidence="3" key="1">
    <citation type="journal article" date="2013" name="Mol. Plant Microbe Interact.">
        <title>Global aspects of pacC regulation of pathogenicity genes in Colletotrichum gloeosporioides as revealed by transcriptome analysis.</title>
        <authorList>
            <person name="Alkan N."/>
            <person name="Meng X."/>
            <person name="Friedlander G."/>
            <person name="Reuveni E."/>
            <person name="Sukno S."/>
            <person name="Sherman A."/>
            <person name="Thon M."/>
            <person name="Fluhr R."/>
            <person name="Prusky D."/>
        </authorList>
    </citation>
    <scope>NUCLEOTIDE SEQUENCE [LARGE SCALE GENOMIC DNA]</scope>
    <source>
        <strain evidence="3">Cg-14</strain>
    </source>
</reference>
<feature type="region of interest" description="Disordered" evidence="1">
    <location>
        <begin position="294"/>
        <end position="387"/>
    </location>
</feature>
<dbReference type="HOGENOM" id="CLU_713732_0_0_1"/>
<accession>T0KJ07</accession>
<organism evidence="2 3">
    <name type="scientific">Colletotrichum gloeosporioides (strain Cg-14)</name>
    <name type="common">Anthracnose fungus</name>
    <name type="synonym">Glomerella cingulata</name>
    <dbReference type="NCBI Taxonomy" id="1237896"/>
    <lineage>
        <taxon>Eukaryota</taxon>
        <taxon>Fungi</taxon>
        <taxon>Dikarya</taxon>
        <taxon>Ascomycota</taxon>
        <taxon>Pezizomycotina</taxon>
        <taxon>Sordariomycetes</taxon>
        <taxon>Hypocreomycetidae</taxon>
        <taxon>Glomerellales</taxon>
        <taxon>Glomerellaceae</taxon>
        <taxon>Colletotrichum</taxon>
        <taxon>Colletotrichum gloeosporioides species complex</taxon>
    </lineage>
</organism>
<dbReference type="AlphaFoldDB" id="T0KJ07"/>
<sequence length="387" mass="42733">MSVPEHCRPLLNELLTLVANGEQSKRQVYPALLRLEAALTKDTTSRDVVGIRRDLPERISNWLVDHFPFDLESVRSLRARPKIKKLARDWHVSARHILFHFAYDYSFQGEPFFAALARMARLIPHFPTALSNLWEQATNRRALVTNRQGMQRNAVGLILADVETATLAIRSTAAANVPKSEPKDDEPEEQERPEEQEQPAKEQESEKEQQSEREQDSEKERESEEEEQTEVGRREARGRAGVPSGGNTTTMSSVNGDTAVQPLKAIGPATQMGPQTPLHILEAVHGVGIRAQAEAEAEANTSTTSLIGHRKSPQMISSSEEDDEEDEEVPHCTPELGASGDLFGTCDSPTLVESSRSAVNRPVLIPRPAPDEPSPLQAKAALSVLGK</sequence>
<dbReference type="EMBL" id="AMYD01001503">
    <property type="protein sequence ID" value="EQB52848.1"/>
    <property type="molecule type" value="Genomic_DNA"/>
</dbReference>
<name>T0KJ07_COLGC</name>
<gene>
    <name evidence="2" type="ORF">CGLO_07497</name>
</gene>
<feature type="compositionally biased region" description="Acidic residues" evidence="1">
    <location>
        <begin position="183"/>
        <end position="192"/>
    </location>
</feature>
<feature type="compositionally biased region" description="Basic and acidic residues" evidence="1">
    <location>
        <begin position="193"/>
        <end position="222"/>
    </location>
</feature>
<feature type="compositionally biased region" description="Polar residues" evidence="1">
    <location>
        <begin position="347"/>
        <end position="358"/>
    </location>
</feature>
<feature type="compositionally biased region" description="Acidic residues" evidence="1">
    <location>
        <begin position="319"/>
        <end position="328"/>
    </location>
</feature>
<comment type="caution">
    <text evidence="2">The sequence shown here is derived from an EMBL/GenBank/DDBJ whole genome shotgun (WGS) entry which is preliminary data.</text>
</comment>
<evidence type="ECO:0000313" key="3">
    <source>
        <dbReference type="Proteomes" id="UP000015530"/>
    </source>
</evidence>
<dbReference type="Proteomes" id="UP000015530">
    <property type="component" value="Unassembled WGS sequence"/>
</dbReference>